<reference evidence="1 2" key="1">
    <citation type="submission" date="2021-05" db="EMBL/GenBank/DDBJ databases">
        <title>A Polyphasic approach of four new species of the genus Ohtaekwangia: Ohtaekwangia histidinii sp. nov., Ohtaekwangia cretensis sp. nov., Ohtaekwangia indiensis sp. nov., Ohtaekwangia reichenbachii sp. nov. from diverse environment.</title>
        <authorList>
            <person name="Octaviana S."/>
        </authorList>
    </citation>
    <scope>NUCLEOTIDE SEQUENCE [LARGE SCALE GENOMIC DNA]</scope>
    <source>
        <strain evidence="1 2">PWU37</strain>
    </source>
</reference>
<dbReference type="Proteomes" id="UP001319180">
    <property type="component" value="Unassembled WGS sequence"/>
</dbReference>
<proteinExistence type="predicted"/>
<sequence>MALIVDKVYSFLVDGAATSYTKKFDLDKNVRLVHGILLSSDLPNMLFYRGSQRIEINGDELFPEDYESKLLMSGISVPPNEKFRKLGNGVVSGNGEVKILYKDTDNPNAAFTLYRVIVVLQCEMK</sequence>
<dbReference type="AlphaFoldDB" id="A0AAP2DGE5"/>
<keyword evidence="2" id="KW-1185">Reference proteome</keyword>
<protein>
    <submittedName>
        <fullName evidence="1">Uncharacterized protein</fullName>
    </submittedName>
</protein>
<gene>
    <name evidence="1" type="ORF">KK078_20125</name>
</gene>
<dbReference type="RefSeq" id="WP_254092114.1">
    <property type="nucleotide sequence ID" value="NZ_JAHESC010000032.1"/>
</dbReference>
<comment type="caution">
    <text evidence="1">The sequence shown here is derived from an EMBL/GenBank/DDBJ whole genome shotgun (WGS) entry which is preliminary data.</text>
</comment>
<organism evidence="1 2">
    <name type="scientific">Dawidia soli</name>
    <dbReference type="NCBI Taxonomy" id="2782352"/>
    <lineage>
        <taxon>Bacteria</taxon>
        <taxon>Pseudomonadati</taxon>
        <taxon>Bacteroidota</taxon>
        <taxon>Cytophagia</taxon>
        <taxon>Cytophagales</taxon>
        <taxon>Chryseotaleaceae</taxon>
        <taxon>Dawidia</taxon>
    </lineage>
</organism>
<evidence type="ECO:0000313" key="2">
    <source>
        <dbReference type="Proteomes" id="UP001319180"/>
    </source>
</evidence>
<accession>A0AAP2DGE5</accession>
<dbReference type="EMBL" id="JAHESC010000032">
    <property type="protein sequence ID" value="MBT1688887.1"/>
    <property type="molecule type" value="Genomic_DNA"/>
</dbReference>
<evidence type="ECO:0000313" key="1">
    <source>
        <dbReference type="EMBL" id="MBT1688887.1"/>
    </source>
</evidence>
<name>A0AAP2DGE5_9BACT</name>